<dbReference type="AlphaFoldDB" id="M7NQX4"/>
<accession>M7NQX4</accession>
<name>M7NQX4_9BACT</name>
<sequence>MPVYVQGHFAGKIAFTNGADHLGNLGSGLHQVGDQLIHTAHAPVPGAFASFQLNAPGKLAFLAYGFCGRREFFYHLLIELDNLIKGIPEFAR</sequence>
<organism evidence="1 2">
    <name type="scientific">Cesiribacter andamanensis AMV16</name>
    <dbReference type="NCBI Taxonomy" id="1279009"/>
    <lineage>
        <taxon>Bacteria</taxon>
        <taxon>Pseudomonadati</taxon>
        <taxon>Bacteroidota</taxon>
        <taxon>Cytophagia</taxon>
        <taxon>Cytophagales</taxon>
        <taxon>Cesiribacteraceae</taxon>
        <taxon>Cesiribacter</taxon>
    </lineage>
</organism>
<keyword evidence="2" id="KW-1185">Reference proteome</keyword>
<protein>
    <submittedName>
        <fullName evidence="1">Uncharacterized protein</fullName>
    </submittedName>
</protein>
<evidence type="ECO:0000313" key="1">
    <source>
        <dbReference type="EMBL" id="EMR00899.1"/>
    </source>
</evidence>
<evidence type="ECO:0000313" key="2">
    <source>
        <dbReference type="Proteomes" id="UP000011910"/>
    </source>
</evidence>
<comment type="caution">
    <text evidence="1">The sequence shown here is derived from an EMBL/GenBank/DDBJ whole genome shotgun (WGS) entry which is preliminary data.</text>
</comment>
<proteinExistence type="predicted"/>
<dbReference type="EMBL" id="AODQ01000170">
    <property type="protein sequence ID" value="EMR00899.1"/>
    <property type="molecule type" value="Genomic_DNA"/>
</dbReference>
<dbReference type="Proteomes" id="UP000011910">
    <property type="component" value="Unassembled WGS sequence"/>
</dbReference>
<gene>
    <name evidence="1" type="ORF">ADICEAN_03984</name>
</gene>
<reference evidence="1 2" key="1">
    <citation type="journal article" date="2013" name="Genome Announc.">
        <title>Draft Genome Sequence of Cesiribacter andamanensis Strain AMV16T, Isolated from a Soil Sample from a Mud Volcano in the Andaman Islands, India.</title>
        <authorList>
            <person name="Shivaji S."/>
            <person name="Ara S."/>
            <person name="Begum Z."/>
            <person name="Srinivas T.N."/>
            <person name="Singh A."/>
            <person name="Kumar Pinnaka A."/>
        </authorList>
    </citation>
    <scope>NUCLEOTIDE SEQUENCE [LARGE SCALE GENOMIC DNA]</scope>
    <source>
        <strain evidence="1 2">AMV16</strain>
    </source>
</reference>